<evidence type="ECO:0000256" key="6">
    <source>
        <dbReference type="ARBA" id="ARBA00023157"/>
    </source>
</evidence>
<name>A0A2H4G8J4_9METZ</name>
<dbReference type="Pfam" id="PF00058">
    <property type="entry name" value="Ldl_recept_b"/>
    <property type="match status" value="1"/>
</dbReference>
<dbReference type="SUPFAM" id="SSF63825">
    <property type="entry name" value="YWTD domain"/>
    <property type="match status" value="3"/>
</dbReference>
<dbReference type="Gene3D" id="2.120.10.30">
    <property type="entry name" value="TolB, C-terminal domain"/>
    <property type="match status" value="4"/>
</dbReference>
<evidence type="ECO:0000256" key="11">
    <source>
        <dbReference type="SAM" id="Phobius"/>
    </source>
</evidence>
<dbReference type="OrthoDB" id="72419at2759"/>
<dbReference type="PANTHER" id="PTHR46513:SF13">
    <property type="entry name" value="EGF-LIKE DOMAIN-CONTAINING PROTEIN"/>
    <property type="match status" value="1"/>
</dbReference>
<keyword evidence="11" id="KW-1133">Transmembrane helix</keyword>
<evidence type="ECO:0000256" key="2">
    <source>
        <dbReference type="ARBA" id="ARBA00022536"/>
    </source>
</evidence>
<dbReference type="SUPFAM" id="SSF57196">
    <property type="entry name" value="EGF/Laminin"/>
    <property type="match status" value="1"/>
</dbReference>
<dbReference type="Gene3D" id="4.10.400.10">
    <property type="entry name" value="Low-density Lipoprotein Receptor"/>
    <property type="match status" value="2"/>
</dbReference>
<dbReference type="GO" id="GO:0016020">
    <property type="term" value="C:membrane"/>
    <property type="evidence" value="ECO:0007669"/>
    <property type="project" value="UniProtKB-SubCell"/>
</dbReference>
<evidence type="ECO:0000256" key="12">
    <source>
        <dbReference type="SAM" id="SignalP"/>
    </source>
</evidence>
<evidence type="ECO:0000256" key="8">
    <source>
        <dbReference type="ARBA" id="ARBA00023180"/>
    </source>
</evidence>
<reference evidence="15" key="2">
    <citation type="submission" date="2022-02" db="EMBL/GenBank/DDBJ databases">
        <authorList>
            <person name="Santini S."/>
            <person name="Jourda C."/>
            <person name="Belahbib H."/>
            <person name="Rocher C."/>
            <person name="Selva M."/>
            <person name="Borchiellini C."/>
            <person name="Renard E."/>
        </authorList>
    </citation>
    <scope>NUCLEOTIDE SEQUENCE</scope>
    <source>
        <strain evidence="15">SPO-2</strain>
    </source>
</reference>
<dbReference type="InterPro" id="IPR050778">
    <property type="entry name" value="Cueball_EGF_LRP_Nidogen"/>
</dbReference>
<feature type="repeat" description="LDL-receptor class B" evidence="10">
    <location>
        <begin position="1115"/>
        <end position="1159"/>
    </location>
</feature>
<feature type="domain" description="EGF-like" evidence="13">
    <location>
        <begin position="1264"/>
        <end position="1299"/>
    </location>
</feature>
<evidence type="ECO:0000259" key="13">
    <source>
        <dbReference type="SMART" id="SM00181"/>
    </source>
</evidence>
<dbReference type="SMART" id="SM00181">
    <property type="entry name" value="EGF"/>
    <property type="match status" value="4"/>
</dbReference>
<feature type="chain" id="PRO_5044574008" evidence="12">
    <location>
        <begin position="24"/>
        <end position="1654"/>
    </location>
</feature>
<evidence type="ECO:0000256" key="7">
    <source>
        <dbReference type="ARBA" id="ARBA00023170"/>
    </source>
</evidence>
<dbReference type="PANTHER" id="PTHR46513">
    <property type="entry name" value="VITELLOGENIN RECEPTOR-LIKE PROTEIN-RELATED-RELATED"/>
    <property type="match status" value="1"/>
</dbReference>
<feature type="transmembrane region" description="Helical" evidence="11">
    <location>
        <begin position="1405"/>
        <end position="1434"/>
    </location>
</feature>
<feature type="domain" description="EGF-like" evidence="13">
    <location>
        <begin position="608"/>
        <end position="650"/>
    </location>
</feature>
<evidence type="ECO:0000313" key="16">
    <source>
        <dbReference type="Proteomes" id="UP001165289"/>
    </source>
</evidence>
<evidence type="ECO:0000256" key="1">
    <source>
        <dbReference type="ARBA" id="ARBA00004167"/>
    </source>
</evidence>
<organism evidence="14">
    <name type="scientific">Oopsacas minuta</name>
    <dbReference type="NCBI Taxonomy" id="111878"/>
    <lineage>
        <taxon>Eukaryota</taxon>
        <taxon>Metazoa</taxon>
        <taxon>Porifera</taxon>
        <taxon>Hexactinellida</taxon>
        <taxon>Hexasterophora</taxon>
        <taxon>Lyssacinosida</taxon>
        <taxon>Leucopsacidae</taxon>
        <taxon>Oopsacas</taxon>
    </lineage>
</organism>
<evidence type="ECO:0000313" key="14">
    <source>
        <dbReference type="EMBL" id="APZ80425.1"/>
    </source>
</evidence>
<dbReference type="SMART" id="SM00192">
    <property type="entry name" value="LDLa"/>
    <property type="match status" value="2"/>
</dbReference>
<feature type="domain" description="EGF-like" evidence="13">
    <location>
        <begin position="932"/>
        <end position="976"/>
    </location>
</feature>
<keyword evidence="3" id="KW-0254">Endocytosis</keyword>
<dbReference type="InterPro" id="IPR002172">
    <property type="entry name" value="LDrepeatLR_classA_rpt"/>
</dbReference>
<keyword evidence="2" id="KW-0245">EGF-like domain</keyword>
<dbReference type="Pfam" id="PF14670">
    <property type="entry name" value="FXa_inhibition"/>
    <property type="match status" value="1"/>
</dbReference>
<evidence type="ECO:0000313" key="15">
    <source>
        <dbReference type="EMBL" id="KAI6657916.1"/>
    </source>
</evidence>
<dbReference type="EMBL" id="JAKMXF010000110">
    <property type="protein sequence ID" value="KAI6657916.1"/>
    <property type="molecule type" value="Genomic_DNA"/>
</dbReference>
<dbReference type="GO" id="GO:0006897">
    <property type="term" value="P:endocytosis"/>
    <property type="evidence" value="ECO:0007669"/>
    <property type="project" value="UniProtKB-KW"/>
</dbReference>
<keyword evidence="16" id="KW-1185">Reference proteome</keyword>
<dbReference type="InterPro" id="IPR011042">
    <property type="entry name" value="6-blade_b-propeller_TolB-like"/>
</dbReference>
<evidence type="ECO:0000256" key="10">
    <source>
        <dbReference type="PROSITE-ProRule" id="PRU00461"/>
    </source>
</evidence>
<protein>
    <submittedName>
        <fullName evidence="14">Low-density lipoprotein receptor-related protein</fullName>
    </submittedName>
</protein>
<dbReference type="PRINTS" id="PR00261">
    <property type="entry name" value="LDLRECEPTOR"/>
</dbReference>
<keyword evidence="11" id="KW-0812">Transmembrane</keyword>
<comment type="caution">
    <text evidence="9">Lacks conserved residue(s) required for the propagation of feature annotation.</text>
</comment>
<dbReference type="Pfam" id="PF00057">
    <property type="entry name" value="Ldl_recept_a"/>
    <property type="match status" value="2"/>
</dbReference>
<evidence type="ECO:0000256" key="4">
    <source>
        <dbReference type="ARBA" id="ARBA00022737"/>
    </source>
</evidence>
<dbReference type="EMBL" id="KU316202">
    <property type="protein sequence ID" value="APZ80425.1"/>
    <property type="molecule type" value="mRNA"/>
</dbReference>
<keyword evidence="4" id="KW-0677">Repeat</keyword>
<dbReference type="SMART" id="SM00135">
    <property type="entry name" value="LY"/>
    <property type="match status" value="8"/>
</dbReference>
<dbReference type="CDD" id="cd00112">
    <property type="entry name" value="LDLa"/>
    <property type="match status" value="2"/>
</dbReference>
<feature type="domain" description="EGF-like" evidence="13">
    <location>
        <begin position="303"/>
        <end position="339"/>
    </location>
</feature>
<dbReference type="Proteomes" id="UP001165289">
    <property type="component" value="Unassembled WGS sequence"/>
</dbReference>
<keyword evidence="12" id="KW-0732">Signal</keyword>
<dbReference type="PROSITE" id="PS51120">
    <property type="entry name" value="LDLRB"/>
    <property type="match status" value="2"/>
</dbReference>
<dbReference type="PROSITE" id="PS50068">
    <property type="entry name" value="LDLRA_2"/>
    <property type="match status" value="2"/>
</dbReference>
<evidence type="ECO:0000256" key="3">
    <source>
        <dbReference type="ARBA" id="ARBA00022583"/>
    </source>
</evidence>
<feature type="repeat" description="LDL-receptor class B" evidence="10">
    <location>
        <begin position="745"/>
        <end position="787"/>
    </location>
</feature>
<dbReference type="InterPro" id="IPR000033">
    <property type="entry name" value="LDLR_classB_rpt"/>
</dbReference>
<evidence type="ECO:0000256" key="9">
    <source>
        <dbReference type="PROSITE-ProRule" id="PRU00124"/>
    </source>
</evidence>
<dbReference type="SUPFAM" id="SSF63829">
    <property type="entry name" value="Calcium-dependent phosphotriesterase"/>
    <property type="match status" value="1"/>
</dbReference>
<dbReference type="PROSITE" id="PS01209">
    <property type="entry name" value="LDLRA_1"/>
    <property type="match status" value="1"/>
</dbReference>
<dbReference type="InterPro" id="IPR000742">
    <property type="entry name" value="EGF"/>
</dbReference>
<dbReference type="InterPro" id="IPR023415">
    <property type="entry name" value="LDLR_class-A_CS"/>
</dbReference>
<evidence type="ECO:0000256" key="5">
    <source>
        <dbReference type="ARBA" id="ARBA00023136"/>
    </source>
</evidence>
<gene>
    <name evidence="15" type="ORF">LOD99_15634</name>
</gene>
<reference evidence="15 16" key="3">
    <citation type="journal article" date="2023" name="BMC Biol.">
        <title>The compact genome of the sponge Oopsacas minuta (Hexactinellida) is lacking key metazoan core genes.</title>
        <authorList>
            <person name="Santini S."/>
            <person name="Schenkelaars Q."/>
            <person name="Jourda C."/>
            <person name="Duchesne M."/>
            <person name="Belahbib H."/>
            <person name="Rocher C."/>
            <person name="Selva M."/>
            <person name="Riesgo A."/>
            <person name="Vervoort M."/>
            <person name="Leys S.P."/>
            <person name="Kodjabachian L."/>
            <person name="Le Bivic A."/>
            <person name="Borchiellini C."/>
            <person name="Claverie J.M."/>
            <person name="Renard E."/>
        </authorList>
    </citation>
    <scope>NUCLEOTIDE SEQUENCE [LARGE SCALE GENOMIC DNA]</scope>
    <source>
        <strain evidence="15">SPO-2</strain>
    </source>
</reference>
<feature type="disulfide bond" evidence="9">
    <location>
        <begin position="1323"/>
        <end position="1338"/>
    </location>
</feature>
<keyword evidence="8" id="KW-0325">Glycoprotein</keyword>
<sequence>MNRTIATLFSIFITLSLLQNSNGLTKNYNLILQTNNYFYSATFRLSENDTHPLLNSLSRLPYPISDKQITSIATCSLFLYYSAGDYIEKSIISNSFSYNTKIKTSDSSINTMAIDPYCRSLFMTSSSSLQISASNTSSGFLTPRILTSDGVGDNSINSISYDYNNYQLLYTTTQNEVYQLKFNSTTPNVLKRYNTQIINSGISHTHLYTLNKNSTHTSLWKSSLDQLYENPTEHKVWDNTEELKEFIITPDGEWLFYIESSTGKLAVISNTNSYTTELDVIDNITDIQNLLLTPDTTQPSTDPCLTSSCTHLCLPLSHSNSTCYCPNGDKQITQSPKCNTDLYKTTLISTDAGVYVLRNDGEYVSSSLLPLTGYLPSNIQELTAADNWIYWSENFNTNGIPYSLIRTSNTITGHTDIIVQDLLGQVSGLAVDRLSDTLFWCDRILKRIEVSRTNGYYRRVLFGSDVIIGAPSNLVTNLENSNLYWIEDRDGLYSIMSAPMDAKTDPQILVGEDVGLPVSLALDPTGKFLYWSDSNGVQRFDLQRRVLFSDYTIHMENISSISFREGEILSLKTDSLMSVFTGDSLLFQYTSRILAITTVNDDLDRTSPCRYGSDQLVCPHICLPSYPSDYTCMCAVGFELTSYNGDYQCEEIREALYFSQPGLLEVYQNNPLFNFRETSSLDIRIRSEVNATVSAVSSDVREGIVYWSNTHEGVVGRIHREGGDKQTVLEGYNSIQGLSFDALTRNLYWSDNSTGLLGVSTEDGSLQKVLLHSRNSIPFTLATNPRSGEIYYSTSASPHSIMSMYGNTGNVKSLVNVRGSAVALSVNANTNVLYWARNASIENQWLPTVLQCSLPDCTDSSYLLDFSTDIQHIAVSSDKFFSVASFPSSPDTHFLQKHYLPSGQFEKLITLPISKPGALHLSHMSTQPIQHICAVNNGGCSHLCLLGKPNSVGDVQNYVCECPVHMKLSSDQRNCELRKTYLIVLTEFYILALNKHPHVMDEAIPVGTLYNTQYISFDQLDNTVYWVNHVSSNNSVIMSFGLNRGEMFPKTIANVSTVESQLFSFQIDWVGKLAMWTRTDGNSIEFTRLDNTLSGYLFYNTTFQPRALAADPTTSRIFFSDWSSTPSISSINIDGNNSEIIVNSDYVSRPSSLVYSHRHNTLFWYDYDKREIALYNFTTQQVSIIHSLPKISNVTLRELTDMKIAITGDEIVWWEKFTDPIKTRFHYYNIYTRSTSSTDVDRVGSIYDMIGHTIDPEIHHSTHQCIMSGCRGICVNGNDSGQCTCPLYTRFDTVSMSCRPNSCPYVEIACSPGEECSDVIWRCDGIQDCIDGSDEINCTLKCNSDQFQCISNGICISKDNICDNISDCIDDSDESSCINSSSTFLSSTASTVSSTSSIDTKDNILLFYVIIALAVIIIILVCMFPLVTCISLWLMRPYYRRKTYNIPSIRDVENNSNPSSELEVRSFESTCPIIKPIEPPKHLHLRTPSSIIGTCSLNFFPRIQPHLEFQSPLSQDPVYGSGSFDIKTVDLVSNVTDTSLVRDNFDYEKAFDVRVPPPSVVSNYSENLLSVSQQDIPHVIESNSSDLTSHITKSSSQPFFDYAHPNSEISYIISSIDCSPKRTHMFRFPSSVSSHYTLITNSKSQEQFHEVFHH</sequence>
<keyword evidence="5 11" id="KW-0472">Membrane</keyword>
<reference evidence="14" key="1">
    <citation type="submission" date="2015-12" db="EMBL/GenBank/DDBJ databases">
        <title>A Wntless Metazoan.</title>
        <authorList>
            <person name="Schenkelaars Q."/>
            <person name="Pratlong M."/>
            <person name="Kodjabachian L."/>
            <person name="Le Bivic A."/>
            <person name="Fierro-Constain L."/>
            <person name="Renard E."/>
            <person name="Borchiellini C."/>
        </authorList>
    </citation>
    <scope>NUCLEOTIDE SEQUENCE</scope>
</reference>
<feature type="signal peptide" evidence="12">
    <location>
        <begin position="1"/>
        <end position="23"/>
    </location>
</feature>
<dbReference type="SUPFAM" id="SSF57424">
    <property type="entry name" value="LDL receptor-like module"/>
    <property type="match status" value="2"/>
</dbReference>
<proteinExistence type="evidence at transcript level"/>
<dbReference type="InterPro" id="IPR036055">
    <property type="entry name" value="LDL_receptor-like_sf"/>
</dbReference>
<keyword evidence="14" id="KW-0449">Lipoprotein</keyword>
<comment type="subcellular location">
    <subcellularLocation>
        <location evidence="1">Membrane</location>
        <topology evidence="1">Single-pass membrane protein</topology>
    </subcellularLocation>
</comment>
<feature type="disulfide bond" evidence="9">
    <location>
        <begin position="1362"/>
        <end position="1377"/>
    </location>
</feature>
<keyword evidence="6 9" id="KW-1015">Disulfide bond</keyword>
<accession>A0A2H4G8J4</accession>
<keyword evidence="7 14" id="KW-0675">Receptor</keyword>